<protein>
    <submittedName>
        <fullName evidence="1">Uncharacterized protein</fullName>
    </submittedName>
</protein>
<gene>
    <name evidence="1" type="ORF">TIFTF001_030664</name>
</gene>
<organism evidence="1 2">
    <name type="scientific">Ficus carica</name>
    <name type="common">Common fig</name>
    <dbReference type="NCBI Taxonomy" id="3494"/>
    <lineage>
        <taxon>Eukaryota</taxon>
        <taxon>Viridiplantae</taxon>
        <taxon>Streptophyta</taxon>
        <taxon>Embryophyta</taxon>
        <taxon>Tracheophyta</taxon>
        <taxon>Spermatophyta</taxon>
        <taxon>Magnoliopsida</taxon>
        <taxon>eudicotyledons</taxon>
        <taxon>Gunneridae</taxon>
        <taxon>Pentapetalae</taxon>
        <taxon>rosids</taxon>
        <taxon>fabids</taxon>
        <taxon>Rosales</taxon>
        <taxon>Moraceae</taxon>
        <taxon>Ficeae</taxon>
        <taxon>Ficus</taxon>
    </lineage>
</organism>
<keyword evidence="2" id="KW-1185">Reference proteome</keyword>
<name>A0AA88DY34_FICCA</name>
<sequence length="222" mass="24781">MNRYRFLDVDVTCLEGLSGSKPGLINSLFKTRFYAVVSVTTPATFLAARSQETPLASPLGHETHTWKNSPPLRFNSEASKFHDDCSMLVIQLRMRRPFRRDKDVGEALVVPVFELFECAETNRASLSNAAVYGVASADNDRVLGKKKQQGYLYFSYKFSNINGREVGIKVVGGGGGGGREKGVSVVAAWRSDSKRKYKDTNQYRYSLEEINEAAYQLLLFKG</sequence>
<dbReference type="Proteomes" id="UP001187192">
    <property type="component" value="Unassembled WGS sequence"/>
</dbReference>
<reference evidence="1" key="1">
    <citation type="submission" date="2023-07" db="EMBL/GenBank/DDBJ databases">
        <title>draft genome sequence of fig (Ficus carica).</title>
        <authorList>
            <person name="Takahashi T."/>
            <person name="Nishimura K."/>
        </authorList>
    </citation>
    <scope>NUCLEOTIDE SEQUENCE</scope>
</reference>
<evidence type="ECO:0000313" key="2">
    <source>
        <dbReference type="Proteomes" id="UP001187192"/>
    </source>
</evidence>
<accession>A0AA88DY34</accession>
<proteinExistence type="predicted"/>
<evidence type="ECO:0000313" key="1">
    <source>
        <dbReference type="EMBL" id="GMN61574.1"/>
    </source>
</evidence>
<dbReference type="EMBL" id="BTGU01000114">
    <property type="protein sequence ID" value="GMN61574.1"/>
    <property type="molecule type" value="Genomic_DNA"/>
</dbReference>
<comment type="caution">
    <text evidence="1">The sequence shown here is derived from an EMBL/GenBank/DDBJ whole genome shotgun (WGS) entry which is preliminary data.</text>
</comment>
<dbReference type="AlphaFoldDB" id="A0AA88DY34"/>